<keyword evidence="9" id="KW-0969">Cilium</keyword>
<keyword evidence="5" id="KW-0964">Secreted</keyword>
<feature type="domain" description="Flagellar hook-associated protein 2 N-terminal" evidence="7">
    <location>
        <begin position="32"/>
        <end position="127"/>
    </location>
</feature>
<protein>
    <recommendedName>
        <fullName evidence="5">Flagellar hook-associated protein 2</fullName>
        <shortName evidence="5">HAP2</shortName>
    </recommendedName>
    <alternativeName>
        <fullName evidence="5">Flagellar cap protein</fullName>
    </alternativeName>
</protein>
<feature type="domain" description="Flagellar hook-associated protein 2 C-terminal" evidence="8">
    <location>
        <begin position="231"/>
        <end position="452"/>
    </location>
</feature>
<dbReference type="RefSeq" id="WP_102645318.1">
    <property type="nucleotide sequence ID" value="NZ_PNYA01000008.1"/>
</dbReference>
<evidence type="ECO:0000259" key="7">
    <source>
        <dbReference type="Pfam" id="PF02465"/>
    </source>
</evidence>
<gene>
    <name evidence="9" type="ORF">C0Z18_10325</name>
</gene>
<reference evidence="9 10" key="1">
    <citation type="submission" date="2018-01" db="EMBL/GenBank/DDBJ databases">
        <title>Whole genome analyses suggest that Burkholderia sensu lato contains two further novel genera in the rhizoxinica-symbiotica group Mycetohabitans gen. nov., and Trinickia gen. nov.: implications for the evolution of diazotrophy and nodulation in the Burkholderiaceae.</title>
        <authorList>
            <person name="Estrada-de los Santos P."/>
            <person name="Palmer M."/>
            <person name="Chavez-Ramirez B."/>
            <person name="Beukes C."/>
            <person name="Steenkamp E.T."/>
            <person name="Hirsch A.M."/>
            <person name="Manyaka P."/>
            <person name="Maluk M."/>
            <person name="Lafos M."/>
            <person name="Crook M."/>
            <person name="Gross E."/>
            <person name="Simon M.F."/>
            <person name="Bueno dos Reis Junior F."/>
            <person name="Poole P.S."/>
            <person name="Venter S.N."/>
            <person name="James E.K."/>
        </authorList>
    </citation>
    <scope>NUCLEOTIDE SEQUENCE [LARGE SCALE GENOMIC DNA]</scope>
    <source>
        <strain evidence="9 10">GIMN1.004</strain>
    </source>
</reference>
<dbReference type="Pfam" id="PF07195">
    <property type="entry name" value="FliD_C"/>
    <property type="match status" value="1"/>
</dbReference>
<sequence>MSSVSLPAGNSSTQPSPIQQAAQSILSGATGSTLDVNTLVAALVTGNTAGRASAIARQQQSDNAVLSSLSTVKSALSALKTSLEGLADGSIFSQFAASATGKGIVATTSTGAAAGSYSVYVEQLASANQISSKPFAHDTALGSGTLTIAVGDATMSIDLDAKNNTLTGIAAAINGSAHNPGVTAAVVKGSDGEHLVLTSKQTGAANTVSVSGTNGLDAGLATANFKQVTAAQDAKLTVSGNPVTSASNVVKDALNNVTLALSPAAVGTTQTVAIEADPSAIGKAVQNFANAYNAWVGTHRQLSAFDPATRQAGPLLGDSMLNSAVNGLSRILASGVTVDGKTYSLGQIGLDLKHDGTLDFSASKLQAALASNPASVSSVFNGKNGIGQQLDKVLGEYTLTTVGQMDKRTASINEELKSLTKQQGELATYQQTLTAQYNAQFTALNRLLTTINNSKTYLNALFGGNGAAGTLNKRG</sequence>
<evidence type="ECO:0000256" key="2">
    <source>
        <dbReference type="ARBA" id="ARBA00011255"/>
    </source>
</evidence>
<dbReference type="Pfam" id="PF02465">
    <property type="entry name" value="FliD_N"/>
    <property type="match status" value="1"/>
</dbReference>
<dbReference type="Proteomes" id="UP000235616">
    <property type="component" value="Unassembled WGS sequence"/>
</dbReference>
<dbReference type="GO" id="GO:0009421">
    <property type="term" value="C:bacterial-type flagellum filament cap"/>
    <property type="evidence" value="ECO:0007669"/>
    <property type="project" value="InterPro"/>
</dbReference>
<dbReference type="PANTHER" id="PTHR30288:SF0">
    <property type="entry name" value="FLAGELLAR HOOK-ASSOCIATED PROTEIN 2"/>
    <property type="match status" value="1"/>
</dbReference>
<proteinExistence type="inferred from homology"/>
<comment type="subunit">
    <text evidence="2 5">Homopentamer.</text>
</comment>
<dbReference type="AlphaFoldDB" id="A0A2N7VT54"/>
<evidence type="ECO:0000256" key="6">
    <source>
        <dbReference type="SAM" id="MobiDB-lite"/>
    </source>
</evidence>
<dbReference type="PANTHER" id="PTHR30288">
    <property type="entry name" value="FLAGELLAR CAP/ASSEMBLY PROTEIN FLID"/>
    <property type="match status" value="1"/>
</dbReference>
<keyword evidence="4 5" id="KW-0975">Bacterial flagellum</keyword>
<evidence type="ECO:0000256" key="4">
    <source>
        <dbReference type="ARBA" id="ARBA00023143"/>
    </source>
</evidence>
<feature type="region of interest" description="Disordered" evidence="6">
    <location>
        <begin position="1"/>
        <end position="20"/>
    </location>
</feature>
<comment type="similarity">
    <text evidence="1 5">Belongs to the FliD family.</text>
</comment>
<evidence type="ECO:0000313" key="10">
    <source>
        <dbReference type="Proteomes" id="UP000235616"/>
    </source>
</evidence>
<keyword evidence="9" id="KW-0966">Cell projection</keyword>
<keyword evidence="9" id="KW-0282">Flagellum</keyword>
<dbReference type="GO" id="GO:0009424">
    <property type="term" value="C:bacterial-type flagellum hook"/>
    <property type="evidence" value="ECO:0007669"/>
    <property type="project" value="UniProtKB-UniRule"/>
</dbReference>
<evidence type="ECO:0000256" key="1">
    <source>
        <dbReference type="ARBA" id="ARBA00009764"/>
    </source>
</evidence>
<evidence type="ECO:0000256" key="5">
    <source>
        <dbReference type="RuleBase" id="RU362066"/>
    </source>
</evidence>
<comment type="subcellular location">
    <subcellularLocation>
        <location evidence="5">Secreted</location>
    </subcellularLocation>
    <subcellularLocation>
        <location evidence="5">Bacterial flagellum</location>
    </subcellularLocation>
</comment>
<evidence type="ECO:0000313" key="9">
    <source>
        <dbReference type="EMBL" id="PMS20338.1"/>
    </source>
</evidence>
<organism evidence="9 10">
    <name type="scientific">Trinickia dabaoshanensis</name>
    <dbReference type="NCBI Taxonomy" id="564714"/>
    <lineage>
        <taxon>Bacteria</taxon>
        <taxon>Pseudomonadati</taxon>
        <taxon>Pseudomonadota</taxon>
        <taxon>Betaproteobacteria</taxon>
        <taxon>Burkholderiales</taxon>
        <taxon>Burkholderiaceae</taxon>
        <taxon>Trinickia</taxon>
    </lineage>
</organism>
<evidence type="ECO:0000259" key="8">
    <source>
        <dbReference type="Pfam" id="PF07195"/>
    </source>
</evidence>
<comment type="caution">
    <text evidence="9">The sequence shown here is derived from an EMBL/GenBank/DDBJ whole genome shotgun (WGS) entry which is preliminary data.</text>
</comment>
<dbReference type="InterPro" id="IPR040026">
    <property type="entry name" value="FliD"/>
</dbReference>
<dbReference type="EMBL" id="PNYA01000008">
    <property type="protein sequence ID" value="PMS20338.1"/>
    <property type="molecule type" value="Genomic_DNA"/>
</dbReference>
<accession>A0A2N7VT54</accession>
<dbReference type="InterPro" id="IPR003481">
    <property type="entry name" value="FliD_N"/>
</dbReference>
<evidence type="ECO:0000256" key="3">
    <source>
        <dbReference type="ARBA" id="ARBA00023054"/>
    </source>
</evidence>
<name>A0A2N7VT54_9BURK</name>
<dbReference type="GO" id="GO:0005576">
    <property type="term" value="C:extracellular region"/>
    <property type="evidence" value="ECO:0007669"/>
    <property type="project" value="UniProtKB-SubCell"/>
</dbReference>
<keyword evidence="10" id="KW-1185">Reference proteome</keyword>
<dbReference type="InterPro" id="IPR010809">
    <property type="entry name" value="FliD_C"/>
</dbReference>
<keyword evidence="3" id="KW-0175">Coiled coil</keyword>
<dbReference type="OrthoDB" id="9034667at2"/>
<dbReference type="GO" id="GO:0071973">
    <property type="term" value="P:bacterial-type flagellum-dependent cell motility"/>
    <property type="evidence" value="ECO:0007669"/>
    <property type="project" value="TreeGrafter"/>
</dbReference>
<dbReference type="GO" id="GO:0007155">
    <property type="term" value="P:cell adhesion"/>
    <property type="evidence" value="ECO:0007669"/>
    <property type="project" value="InterPro"/>
</dbReference>
<comment type="function">
    <text evidence="5">Required for morphogenesis and for the elongation of the flagellar filament by facilitating polymerization of the flagellin monomers at the tip of growing filament. Forms a capping structure, which prevents flagellin subunits (transported through the central channel of the flagellum) from leaking out without polymerization at the distal end.</text>
</comment>